<evidence type="ECO:0000313" key="3">
    <source>
        <dbReference type="Proteomes" id="UP000177614"/>
    </source>
</evidence>
<keyword evidence="1" id="KW-0472">Membrane</keyword>
<feature type="transmembrane region" description="Helical" evidence="1">
    <location>
        <begin position="6"/>
        <end position="25"/>
    </location>
</feature>
<feature type="transmembrane region" description="Helical" evidence="1">
    <location>
        <begin position="66"/>
        <end position="90"/>
    </location>
</feature>
<reference evidence="2 3" key="1">
    <citation type="journal article" date="2016" name="Nat. Commun.">
        <title>Thousands of microbial genomes shed light on interconnected biogeochemical processes in an aquifer system.</title>
        <authorList>
            <person name="Anantharaman K."/>
            <person name="Brown C.T."/>
            <person name="Hug L.A."/>
            <person name="Sharon I."/>
            <person name="Castelle C.J."/>
            <person name="Probst A.J."/>
            <person name="Thomas B.C."/>
            <person name="Singh A."/>
            <person name="Wilkins M.J."/>
            <person name="Karaoz U."/>
            <person name="Brodie E.L."/>
            <person name="Williams K.H."/>
            <person name="Hubbard S.S."/>
            <person name="Banfield J.F."/>
        </authorList>
    </citation>
    <scope>NUCLEOTIDE SEQUENCE [LARGE SCALE GENOMIC DNA]</scope>
</reference>
<name>A0A1F4XJP9_9BACT</name>
<dbReference type="STRING" id="1817814.A2V81_03340"/>
<dbReference type="AlphaFoldDB" id="A0A1F4XJP9"/>
<feature type="transmembrane region" description="Helical" evidence="1">
    <location>
        <begin position="102"/>
        <end position="121"/>
    </location>
</feature>
<protein>
    <recommendedName>
        <fullName evidence="4">Integral membrane protein (PIN domain superfamily)</fullName>
    </recommendedName>
</protein>
<keyword evidence="1" id="KW-1133">Transmembrane helix</keyword>
<organism evidence="2 3">
    <name type="scientific">Candidatus Abawacabacteria bacterium RBG_16_42_10</name>
    <dbReference type="NCBI Taxonomy" id="1817814"/>
    <lineage>
        <taxon>Bacteria</taxon>
        <taxon>Candidatus Abawacaibacteriota</taxon>
    </lineage>
</organism>
<evidence type="ECO:0008006" key="4">
    <source>
        <dbReference type="Google" id="ProtNLM"/>
    </source>
</evidence>
<accession>A0A1F4XJP9</accession>
<dbReference type="Proteomes" id="UP000177614">
    <property type="component" value="Unassembled WGS sequence"/>
</dbReference>
<dbReference type="EMBL" id="MEWR01000017">
    <property type="protein sequence ID" value="OGC81848.1"/>
    <property type="molecule type" value="Genomic_DNA"/>
</dbReference>
<gene>
    <name evidence="2" type="ORF">A2V81_03340</name>
</gene>
<feature type="transmembrane region" description="Helical" evidence="1">
    <location>
        <begin position="37"/>
        <end position="60"/>
    </location>
</feature>
<sequence>MFLAQVLGPAFVIVALGVFMNRQVIRHMMDRLTEDNPVIWFSGFVRVLLGLLIVVTHNVWVWNWQVLITLIGWIALIKGVVLLWWPAQIVKMKKTMMNDNMLMFAGLVALIIGAVLSYYGYMVK</sequence>
<comment type="caution">
    <text evidence="2">The sequence shown here is derived from an EMBL/GenBank/DDBJ whole genome shotgun (WGS) entry which is preliminary data.</text>
</comment>
<proteinExistence type="predicted"/>
<keyword evidence="1" id="KW-0812">Transmembrane</keyword>
<evidence type="ECO:0000313" key="2">
    <source>
        <dbReference type="EMBL" id="OGC81848.1"/>
    </source>
</evidence>
<evidence type="ECO:0000256" key="1">
    <source>
        <dbReference type="SAM" id="Phobius"/>
    </source>
</evidence>